<dbReference type="HOGENOM" id="CLU_1810880_0_0_1"/>
<keyword evidence="2" id="KW-1185">Reference proteome</keyword>
<organism evidence="1 2">
    <name type="scientific">Serendipita vermifera MAFF 305830</name>
    <dbReference type="NCBI Taxonomy" id="933852"/>
    <lineage>
        <taxon>Eukaryota</taxon>
        <taxon>Fungi</taxon>
        <taxon>Dikarya</taxon>
        <taxon>Basidiomycota</taxon>
        <taxon>Agaricomycotina</taxon>
        <taxon>Agaricomycetes</taxon>
        <taxon>Sebacinales</taxon>
        <taxon>Serendipitaceae</taxon>
        <taxon>Serendipita</taxon>
    </lineage>
</organism>
<gene>
    <name evidence="1" type="ORF">M408DRAFT_210583</name>
</gene>
<reference evidence="2" key="2">
    <citation type="submission" date="2015-01" db="EMBL/GenBank/DDBJ databases">
        <title>Evolutionary Origins and Diversification of the Mycorrhizal Mutualists.</title>
        <authorList>
            <consortium name="DOE Joint Genome Institute"/>
            <consortium name="Mycorrhizal Genomics Consortium"/>
            <person name="Kohler A."/>
            <person name="Kuo A."/>
            <person name="Nagy L.G."/>
            <person name="Floudas D."/>
            <person name="Copeland A."/>
            <person name="Barry K.W."/>
            <person name="Cichocki N."/>
            <person name="Veneault-Fourrey C."/>
            <person name="LaButti K."/>
            <person name="Lindquist E.A."/>
            <person name="Lipzen A."/>
            <person name="Lundell T."/>
            <person name="Morin E."/>
            <person name="Murat C."/>
            <person name="Riley R."/>
            <person name="Ohm R."/>
            <person name="Sun H."/>
            <person name="Tunlid A."/>
            <person name="Henrissat B."/>
            <person name="Grigoriev I.V."/>
            <person name="Hibbett D.S."/>
            <person name="Martin F."/>
        </authorList>
    </citation>
    <scope>NUCLEOTIDE SEQUENCE [LARGE SCALE GENOMIC DNA]</scope>
    <source>
        <strain evidence="2">MAFF 305830</strain>
    </source>
</reference>
<protein>
    <submittedName>
        <fullName evidence="1">Uncharacterized protein</fullName>
    </submittedName>
</protein>
<dbReference type="Proteomes" id="UP000054097">
    <property type="component" value="Unassembled WGS sequence"/>
</dbReference>
<evidence type="ECO:0000313" key="1">
    <source>
        <dbReference type="EMBL" id="KIM25412.1"/>
    </source>
</evidence>
<dbReference type="EMBL" id="KN824314">
    <property type="protein sequence ID" value="KIM25412.1"/>
    <property type="molecule type" value="Genomic_DNA"/>
</dbReference>
<reference evidence="1 2" key="1">
    <citation type="submission" date="2014-04" db="EMBL/GenBank/DDBJ databases">
        <authorList>
            <consortium name="DOE Joint Genome Institute"/>
            <person name="Kuo A."/>
            <person name="Zuccaro A."/>
            <person name="Kohler A."/>
            <person name="Nagy L.G."/>
            <person name="Floudas D."/>
            <person name="Copeland A."/>
            <person name="Barry K.W."/>
            <person name="Cichocki N."/>
            <person name="Veneault-Fourrey C."/>
            <person name="LaButti K."/>
            <person name="Lindquist E.A."/>
            <person name="Lipzen A."/>
            <person name="Lundell T."/>
            <person name="Morin E."/>
            <person name="Murat C."/>
            <person name="Sun H."/>
            <person name="Tunlid A."/>
            <person name="Henrissat B."/>
            <person name="Grigoriev I.V."/>
            <person name="Hibbett D.S."/>
            <person name="Martin F."/>
            <person name="Nordberg H.P."/>
            <person name="Cantor M.N."/>
            <person name="Hua S.X."/>
        </authorList>
    </citation>
    <scope>NUCLEOTIDE SEQUENCE [LARGE SCALE GENOMIC DNA]</scope>
    <source>
        <strain evidence="1 2">MAFF 305830</strain>
    </source>
</reference>
<proteinExistence type="predicted"/>
<feature type="non-terminal residue" evidence="1">
    <location>
        <position position="143"/>
    </location>
</feature>
<sequence length="143" mass="15892">MPISLWNPFDLLLLSPHRTCPKAAVATSKSSRVSLQFPMSFFLSLFAPINACRVAPCFLSLSPIVMFIGRLQRPKCPPKTLLSLSFPPSNFVLPVIPGLPFVVCLYLPTRLPPFLSPPGLVYILRCHRLACTVVVLFKILFPN</sequence>
<name>A0A0C2X827_SERVB</name>
<dbReference type="AlphaFoldDB" id="A0A0C2X827"/>
<accession>A0A0C2X827</accession>
<evidence type="ECO:0000313" key="2">
    <source>
        <dbReference type="Proteomes" id="UP000054097"/>
    </source>
</evidence>